<keyword evidence="8" id="KW-0539">Nucleus</keyword>
<dbReference type="AlphaFoldDB" id="A0A814CNA7"/>
<evidence type="ECO:0000256" key="1">
    <source>
        <dbReference type="ARBA" id="ARBA00022723"/>
    </source>
</evidence>
<dbReference type="PANTHER" id="PTHR24082">
    <property type="entry name" value="NUCLEAR HORMONE RECEPTOR"/>
    <property type="match status" value="1"/>
</dbReference>
<dbReference type="SMART" id="SM00399">
    <property type="entry name" value="ZnF_C4"/>
    <property type="match status" value="1"/>
</dbReference>
<dbReference type="PANTHER" id="PTHR24082:SF283">
    <property type="entry name" value="NUCLEAR HORMONE RECEPTOR HR96"/>
    <property type="match status" value="1"/>
</dbReference>
<evidence type="ECO:0000256" key="4">
    <source>
        <dbReference type="ARBA" id="ARBA00023015"/>
    </source>
</evidence>
<organism evidence="10 11">
    <name type="scientific">Rotaria sordida</name>
    <dbReference type="NCBI Taxonomy" id="392033"/>
    <lineage>
        <taxon>Eukaryota</taxon>
        <taxon>Metazoa</taxon>
        <taxon>Spiralia</taxon>
        <taxon>Gnathifera</taxon>
        <taxon>Rotifera</taxon>
        <taxon>Eurotatoria</taxon>
        <taxon>Bdelloidea</taxon>
        <taxon>Philodinida</taxon>
        <taxon>Philodinidae</taxon>
        <taxon>Rotaria</taxon>
    </lineage>
</organism>
<comment type="caution">
    <text evidence="10">The sequence shown here is derived from an EMBL/GenBank/DDBJ whole genome shotgun (WGS) entry which is preliminary data.</text>
</comment>
<evidence type="ECO:0000256" key="3">
    <source>
        <dbReference type="ARBA" id="ARBA00022833"/>
    </source>
</evidence>
<dbReference type="Pfam" id="PF00105">
    <property type="entry name" value="zf-C4"/>
    <property type="match status" value="1"/>
</dbReference>
<sequence>MYKLAATNGYVWNYVIYTGEQDSTAGVGHAQTVVMKLLDGLDGCYRTVVADNFFTSISLAECLLEHDTYLIGTLRTNRVGSGGRVLEENLSRGEQCRICGVPAKYSYFGVISCNPCKMFFKRNANAGQVAFVCNFDGQCEININNRHICSACRLAKCFKCGMSTDKFRTSRNILAKVQAQRQLEWSDH</sequence>
<name>A0A814CNA7_9BILA</name>
<dbReference type="SUPFAM" id="SSF57716">
    <property type="entry name" value="Glucocorticoid receptor-like (DNA-binding domain)"/>
    <property type="match status" value="1"/>
</dbReference>
<gene>
    <name evidence="10" type="ORF">RFH988_LOCUS11345</name>
</gene>
<keyword evidence="2" id="KW-0863">Zinc-finger</keyword>
<dbReference type="Proteomes" id="UP000663882">
    <property type="component" value="Unassembled WGS sequence"/>
</dbReference>
<keyword evidence="6" id="KW-0804">Transcription</keyword>
<evidence type="ECO:0000256" key="6">
    <source>
        <dbReference type="ARBA" id="ARBA00023163"/>
    </source>
</evidence>
<accession>A0A814CNA7</accession>
<dbReference type="GO" id="GO:0000978">
    <property type="term" value="F:RNA polymerase II cis-regulatory region sequence-specific DNA binding"/>
    <property type="evidence" value="ECO:0007669"/>
    <property type="project" value="TreeGrafter"/>
</dbReference>
<dbReference type="InterPro" id="IPR013088">
    <property type="entry name" value="Znf_NHR/GATA"/>
</dbReference>
<proteinExistence type="predicted"/>
<evidence type="ECO:0000313" key="10">
    <source>
        <dbReference type="EMBL" id="CAF0945707.1"/>
    </source>
</evidence>
<evidence type="ECO:0000256" key="8">
    <source>
        <dbReference type="ARBA" id="ARBA00023242"/>
    </source>
</evidence>
<evidence type="ECO:0000259" key="9">
    <source>
        <dbReference type="PROSITE" id="PS51030"/>
    </source>
</evidence>
<keyword evidence="1" id="KW-0479">Metal-binding</keyword>
<dbReference type="OrthoDB" id="5876240at2759"/>
<keyword evidence="3" id="KW-0862">Zinc</keyword>
<dbReference type="Gene3D" id="3.30.50.10">
    <property type="entry name" value="Erythroid Transcription Factor GATA-1, subunit A"/>
    <property type="match status" value="1"/>
</dbReference>
<evidence type="ECO:0000256" key="5">
    <source>
        <dbReference type="ARBA" id="ARBA00023125"/>
    </source>
</evidence>
<keyword evidence="7" id="KW-0675">Receptor</keyword>
<reference evidence="10" key="1">
    <citation type="submission" date="2021-02" db="EMBL/GenBank/DDBJ databases">
        <authorList>
            <person name="Nowell W R."/>
        </authorList>
    </citation>
    <scope>NUCLEOTIDE SEQUENCE</scope>
</reference>
<dbReference type="GO" id="GO:0045944">
    <property type="term" value="P:positive regulation of transcription by RNA polymerase II"/>
    <property type="evidence" value="ECO:0007669"/>
    <property type="project" value="TreeGrafter"/>
</dbReference>
<keyword evidence="4" id="KW-0805">Transcription regulation</keyword>
<feature type="domain" description="Nuclear receptor" evidence="9">
    <location>
        <begin position="93"/>
        <end position="169"/>
    </location>
</feature>
<dbReference type="GO" id="GO:0030154">
    <property type="term" value="P:cell differentiation"/>
    <property type="evidence" value="ECO:0007669"/>
    <property type="project" value="TreeGrafter"/>
</dbReference>
<dbReference type="PROSITE" id="PS51030">
    <property type="entry name" value="NUCLEAR_REC_DBD_2"/>
    <property type="match status" value="1"/>
</dbReference>
<dbReference type="GO" id="GO:0004879">
    <property type="term" value="F:nuclear receptor activity"/>
    <property type="evidence" value="ECO:0007669"/>
    <property type="project" value="TreeGrafter"/>
</dbReference>
<dbReference type="PRINTS" id="PR00047">
    <property type="entry name" value="STROIDFINGER"/>
</dbReference>
<protein>
    <recommendedName>
        <fullName evidence="9">Nuclear receptor domain-containing protein</fullName>
    </recommendedName>
</protein>
<evidence type="ECO:0000256" key="7">
    <source>
        <dbReference type="ARBA" id="ARBA00023170"/>
    </source>
</evidence>
<dbReference type="GO" id="GO:0000122">
    <property type="term" value="P:negative regulation of transcription by RNA polymerase II"/>
    <property type="evidence" value="ECO:0007669"/>
    <property type="project" value="TreeGrafter"/>
</dbReference>
<dbReference type="GO" id="GO:0008270">
    <property type="term" value="F:zinc ion binding"/>
    <property type="evidence" value="ECO:0007669"/>
    <property type="project" value="UniProtKB-KW"/>
</dbReference>
<dbReference type="InterPro" id="IPR001628">
    <property type="entry name" value="Znf_hrmn_rcpt"/>
</dbReference>
<evidence type="ECO:0000256" key="2">
    <source>
        <dbReference type="ARBA" id="ARBA00022771"/>
    </source>
</evidence>
<dbReference type="PROSITE" id="PS00031">
    <property type="entry name" value="NUCLEAR_REC_DBD_1"/>
    <property type="match status" value="1"/>
</dbReference>
<keyword evidence="5" id="KW-0238">DNA-binding</keyword>
<dbReference type="EMBL" id="CAJNOO010000447">
    <property type="protein sequence ID" value="CAF0945707.1"/>
    <property type="molecule type" value="Genomic_DNA"/>
</dbReference>
<evidence type="ECO:0000313" key="11">
    <source>
        <dbReference type="Proteomes" id="UP000663882"/>
    </source>
</evidence>
<dbReference type="InterPro" id="IPR050234">
    <property type="entry name" value="Nuclear_hormone_rcpt_NR1"/>
</dbReference>